<organism evidence="3 4">
    <name type="scientific">[Myrmecia] bisecta</name>
    <dbReference type="NCBI Taxonomy" id="41462"/>
    <lineage>
        <taxon>Eukaryota</taxon>
        <taxon>Viridiplantae</taxon>
        <taxon>Chlorophyta</taxon>
        <taxon>core chlorophytes</taxon>
        <taxon>Trebouxiophyceae</taxon>
        <taxon>Trebouxiales</taxon>
        <taxon>Trebouxiaceae</taxon>
        <taxon>Myrmecia</taxon>
    </lineage>
</organism>
<name>A0AAW1QEW1_9CHLO</name>
<protein>
    <submittedName>
        <fullName evidence="3">Uncharacterized protein</fullName>
    </submittedName>
</protein>
<dbReference type="PANTHER" id="PTHR14614">
    <property type="entry name" value="HEPATOCELLULAR CARCINOMA-ASSOCIATED ANTIGEN"/>
    <property type="match status" value="1"/>
</dbReference>
<dbReference type="PANTHER" id="PTHR14614:SF132">
    <property type="entry name" value="PROTEIN-LYSINE METHYLTRANSFERASE C42C1.13"/>
    <property type="match status" value="1"/>
</dbReference>
<accession>A0AAW1QEW1</accession>
<proteinExistence type="predicted"/>
<keyword evidence="2" id="KW-1133">Transmembrane helix</keyword>
<dbReference type="InterPro" id="IPR019410">
    <property type="entry name" value="Methyltransf_16"/>
</dbReference>
<feature type="compositionally biased region" description="Basic and acidic residues" evidence="1">
    <location>
        <begin position="1"/>
        <end position="10"/>
    </location>
</feature>
<dbReference type="Gene3D" id="3.40.50.150">
    <property type="entry name" value="Vaccinia Virus protein VP39"/>
    <property type="match status" value="1"/>
</dbReference>
<dbReference type="SUPFAM" id="SSF53335">
    <property type="entry name" value="S-adenosyl-L-methionine-dependent methyltransferases"/>
    <property type="match status" value="1"/>
</dbReference>
<reference evidence="3 4" key="1">
    <citation type="journal article" date="2024" name="Nat. Commun.">
        <title>Phylogenomics reveals the evolutionary origins of lichenization in chlorophyte algae.</title>
        <authorList>
            <person name="Puginier C."/>
            <person name="Libourel C."/>
            <person name="Otte J."/>
            <person name="Skaloud P."/>
            <person name="Haon M."/>
            <person name="Grisel S."/>
            <person name="Petersen M."/>
            <person name="Berrin J.G."/>
            <person name="Delaux P.M."/>
            <person name="Dal Grande F."/>
            <person name="Keller J."/>
        </authorList>
    </citation>
    <scope>NUCLEOTIDE SEQUENCE [LARGE SCALE GENOMIC DNA]</scope>
    <source>
        <strain evidence="3 4">SAG 2043</strain>
    </source>
</reference>
<dbReference type="Pfam" id="PF10294">
    <property type="entry name" value="Methyltransf_16"/>
    <property type="match status" value="1"/>
</dbReference>
<dbReference type="InterPro" id="IPR029063">
    <property type="entry name" value="SAM-dependent_MTases_sf"/>
</dbReference>
<evidence type="ECO:0000256" key="1">
    <source>
        <dbReference type="SAM" id="MobiDB-lite"/>
    </source>
</evidence>
<feature type="transmembrane region" description="Helical" evidence="2">
    <location>
        <begin position="95"/>
        <end position="118"/>
    </location>
</feature>
<evidence type="ECO:0000313" key="4">
    <source>
        <dbReference type="Proteomes" id="UP001489004"/>
    </source>
</evidence>
<sequence length="262" mass="28179">MEEGDAERWAELGSAGLSSSVEDDPGQPGDHIGPVEVQGTVYCYTSQTGTALQLQVGHQKEKGLSFQVWPSSLTLSKYAELMALQHPQHWQGKRVLELGCGCGLMGLVFAALGAQVMLTDMPQVLALMDANIARNASIIQAAGGSAQACELTWGQTSVSLLACGWDKPDLVVAADVIYHRELFEPLLSTLKSLGNLGTQILLAHVRRWKSDKHFFSKARQSFTVTDITHTVDAGAADCSSRTRGAMRLFQLTPLPQTLSPGS</sequence>
<keyword evidence="2" id="KW-0812">Transmembrane</keyword>
<gene>
    <name evidence="3" type="ORF">WJX72_002004</name>
</gene>
<dbReference type="CDD" id="cd02440">
    <property type="entry name" value="AdoMet_MTases"/>
    <property type="match status" value="1"/>
</dbReference>
<dbReference type="AlphaFoldDB" id="A0AAW1QEW1"/>
<feature type="region of interest" description="Disordered" evidence="1">
    <location>
        <begin position="1"/>
        <end position="32"/>
    </location>
</feature>
<dbReference type="Proteomes" id="UP001489004">
    <property type="component" value="Unassembled WGS sequence"/>
</dbReference>
<dbReference type="EMBL" id="JALJOR010000003">
    <property type="protein sequence ID" value="KAK9819756.1"/>
    <property type="molecule type" value="Genomic_DNA"/>
</dbReference>
<keyword evidence="4" id="KW-1185">Reference proteome</keyword>
<keyword evidence="2" id="KW-0472">Membrane</keyword>
<evidence type="ECO:0000256" key="2">
    <source>
        <dbReference type="SAM" id="Phobius"/>
    </source>
</evidence>
<evidence type="ECO:0000313" key="3">
    <source>
        <dbReference type="EMBL" id="KAK9819756.1"/>
    </source>
</evidence>
<comment type="caution">
    <text evidence="3">The sequence shown here is derived from an EMBL/GenBank/DDBJ whole genome shotgun (WGS) entry which is preliminary data.</text>
</comment>